<comment type="caution">
    <text evidence="5">The sequence shown here is derived from an EMBL/GenBank/DDBJ whole genome shotgun (WGS) entry which is preliminary data.</text>
</comment>
<dbReference type="Gene3D" id="4.10.800.10">
    <property type="entry name" value="Thyroglobulin type-1"/>
    <property type="match status" value="2"/>
</dbReference>
<organism evidence="5 6">
    <name type="scientific">Oryctes borbonicus</name>
    <dbReference type="NCBI Taxonomy" id="1629725"/>
    <lineage>
        <taxon>Eukaryota</taxon>
        <taxon>Metazoa</taxon>
        <taxon>Ecdysozoa</taxon>
        <taxon>Arthropoda</taxon>
        <taxon>Hexapoda</taxon>
        <taxon>Insecta</taxon>
        <taxon>Pterygota</taxon>
        <taxon>Neoptera</taxon>
        <taxon>Endopterygota</taxon>
        <taxon>Coleoptera</taxon>
        <taxon>Polyphaga</taxon>
        <taxon>Scarabaeiformia</taxon>
        <taxon>Scarabaeidae</taxon>
        <taxon>Dynastinae</taxon>
        <taxon>Oryctes</taxon>
    </lineage>
</organism>
<feature type="transmembrane region" description="Helical" evidence="3">
    <location>
        <begin position="174"/>
        <end position="195"/>
    </location>
</feature>
<dbReference type="SUPFAM" id="SSF57610">
    <property type="entry name" value="Thyroglobulin type-1 domain"/>
    <property type="match status" value="2"/>
</dbReference>
<sequence length="196" mass="21814">AASPLPRVICGDLLSCKAGTDDNTCQTIETDCTADQDYYEQQRYNGTLGHLQLKPNCQRRGLYKPFKCIPGEICYCVDDEGERIFGDMPFTTIASSIMNCACSRNYEKAAKYLGTALYNTQFLRCKTNGDYDPLQCMDDSCFCVHVEDGTLAVNPANVVNITSISNETLSCCKLVISFLVFVYIICNSIIIMFMLS</sequence>
<gene>
    <name evidence="5" type="ORF">AMK59_2957</name>
</gene>
<dbReference type="EMBL" id="LJIG01000122">
    <property type="protein sequence ID" value="KRT86818.1"/>
    <property type="molecule type" value="Genomic_DNA"/>
</dbReference>
<comment type="caution">
    <text evidence="2">Lacks conserved residue(s) required for the propagation of feature annotation.</text>
</comment>
<dbReference type="InterPro" id="IPR000716">
    <property type="entry name" value="Thyroglobulin_1"/>
</dbReference>
<name>A0A0T6BHJ9_9SCAR</name>
<keyword evidence="1" id="KW-1015">Disulfide bond</keyword>
<dbReference type="Proteomes" id="UP000051574">
    <property type="component" value="Unassembled WGS sequence"/>
</dbReference>
<evidence type="ECO:0000313" key="5">
    <source>
        <dbReference type="EMBL" id="KRT86818.1"/>
    </source>
</evidence>
<dbReference type="AlphaFoldDB" id="A0A0T6BHJ9"/>
<dbReference type="Pfam" id="PF00086">
    <property type="entry name" value="Thyroglobulin_1"/>
    <property type="match status" value="2"/>
</dbReference>
<dbReference type="OrthoDB" id="1725934at2759"/>
<evidence type="ECO:0000256" key="3">
    <source>
        <dbReference type="SAM" id="Phobius"/>
    </source>
</evidence>
<evidence type="ECO:0000259" key="4">
    <source>
        <dbReference type="PROSITE" id="PS51162"/>
    </source>
</evidence>
<keyword evidence="6" id="KW-1185">Reference proteome</keyword>
<dbReference type="PROSITE" id="PS51162">
    <property type="entry name" value="THYROGLOBULIN_1_2"/>
    <property type="match status" value="1"/>
</dbReference>
<evidence type="ECO:0000256" key="1">
    <source>
        <dbReference type="ARBA" id="ARBA00023157"/>
    </source>
</evidence>
<feature type="domain" description="Thyroglobulin type-1" evidence="4">
    <location>
        <begin position="29"/>
        <end position="102"/>
    </location>
</feature>
<dbReference type="InterPro" id="IPR036857">
    <property type="entry name" value="Thyroglobulin_1_sf"/>
</dbReference>
<keyword evidence="3" id="KW-1133">Transmembrane helix</keyword>
<evidence type="ECO:0000313" key="6">
    <source>
        <dbReference type="Proteomes" id="UP000051574"/>
    </source>
</evidence>
<keyword evidence="3" id="KW-0472">Membrane</keyword>
<evidence type="ECO:0000256" key="2">
    <source>
        <dbReference type="PROSITE-ProRule" id="PRU00500"/>
    </source>
</evidence>
<keyword evidence="3" id="KW-0812">Transmembrane</keyword>
<accession>A0A0T6BHJ9</accession>
<protein>
    <recommendedName>
        <fullName evidence="4">Thyroglobulin type-1 domain-containing protein</fullName>
    </recommendedName>
</protein>
<feature type="non-terminal residue" evidence="5">
    <location>
        <position position="1"/>
    </location>
</feature>
<proteinExistence type="predicted"/>
<reference evidence="5 6" key="1">
    <citation type="submission" date="2015-09" db="EMBL/GenBank/DDBJ databases">
        <title>Draft genome of the scarab beetle Oryctes borbonicus.</title>
        <authorList>
            <person name="Meyer J.M."/>
            <person name="Markov G.V."/>
            <person name="Baskaran P."/>
            <person name="Herrmann M."/>
            <person name="Sommer R.J."/>
            <person name="Roedelsperger C."/>
        </authorList>
    </citation>
    <scope>NUCLEOTIDE SEQUENCE [LARGE SCALE GENOMIC DNA]</scope>
    <source>
        <strain evidence="5">OB123</strain>
        <tissue evidence="5">Whole animal</tissue>
    </source>
</reference>